<proteinExistence type="predicted"/>
<reference evidence="4" key="1">
    <citation type="submission" date="2016-10" db="EMBL/GenBank/DDBJ databases">
        <authorList>
            <person name="Varghese N."/>
            <person name="Submissions S."/>
        </authorList>
    </citation>
    <scope>NUCLEOTIDE SEQUENCE [LARGE SCALE GENOMIC DNA]</scope>
    <source>
        <strain evidence="4">DSM 26893</strain>
    </source>
</reference>
<keyword evidence="1" id="KW-0732">Signal</keyword>
<gene>
    <name evidence="3" type="ORF">SAMN04488011_103300</name>
</gene>
<evidence type="ECO:0000256" key="1">
    <source>
        <dbReference type="SAM" id="SignalP"/>
    </source>
</evidence>
<dbReference type="Pfam" id="PF13449">
    <property type="entry name" value="Phytase-like"/>
    <property type="match status" value="1"/>
</dbReference>
<accession>A0A1H8FDK2</accession>
<feature type="signal peptide" evidence="1">
    <location>
        <begin position="1"/>
        <end position="23"/>
    </location>
</feature>
<dbReference type="InterPro" id="IPR027372">
    <property type="entry name" value="Phytase-like_dom"/>
</dbReference>
<dbReference type="OrthoDB" id="9798693at2"/>
<dbReference type="AlphaFoldDB" id="A0A1H8FDK2"/>
<name>A0A1H8FDK2_9RHOB</name>
<protein>
    <recommendedName>
        <fullName evidence="2">Phytase-like domain-containing protein</fullName>
    </recommendedName>
</protein>
<feature type="domain" description="Phytase-like" evidence="2">
    <location>
        <begin position="39"/>
        <end position="276"/>
    </location>
</feature>
<organism evidence="3 4">
    <name type="scientific">Palleronia pelagia</name>
    <dbReference type="NCBI Taxonomy" id="387096"/>
    <lineage>
        <taxon>Bacteria</taxon>
        <taxon>Pseudomonadati</taxon>
        <taxon>Pseudomonadota</taxon>
        <taxon>Alphaproteobacteria</taxon>
        <taxon>Rhodobacterales</taxon>
        <taxon>Roseobacteraceae</taxon>
        <taxon>Palleronia</taxon>
    </lineage>
</organism>
<dbReference type="PIRSF" id="PIRSF031900">
    <property type="entry name" value="UCP031900"/>
    <property type="match status" value="1"/>
</dbReference>
<dbReference type="RefSeq" id="WP_091845079.1">
    <property type="nucleotide sequence ID" value="NZ_FOCM01000003.1"/>
</dbReference>
<sequence>MPGRPGALILATLLALTAAPIGAAEFVGAWEWDGDGDLFGGFSGLDMSEDGLTAHVLNDRSRLMVLELKRGESGAVEGVGLRSDGLLRDNRGNRIEGDLADAEGLAFDPEGRMVVTFENLPRIYAYDDPRGAATALPFYPGFMALPTNGGLEALAIDESGTLYTLPEVMPGGGPSPLLRLRNNAWDIAGIPDIRDGFRPVGADFDDRGRLYILERDFRWIGFRSRVRRLTLDDEGIASDEILMTSDLLQHDNLEGIAIWRDDRDRLRATMVSDDNFLPVQRTEFVDYILPD</sequence>
<feature type="chain" id="PRO_5011605384" description="Phytase-like domain-containing protein" evidence="1">
    <location>
        <begin position="24"/>
        <end position="291"/>
    </location>
</feature>
<dbReference type="SUPFAM" id="SSF50956">
    <property type="entry name" value="Thermostable phytase (3-phytase)"/>
    <property type="match status" value="1"/>
</dbReference>
<dbReference type="InterPro" id="IPR014567">
    <property type="entry name" value="UCP031900"/>
</dbReference>
<evidence type="ECO:0000259" key="2">
    <source>
        <dbReference type="Pfam" id="PF13449"/>
    </source>
</evidence>
<dbReference type="EMBL" id="FOCM01000003">
    <property type="protein sequence ID" value="SEN29712.1"/>
    <property type="molecule type" value="Genomic_DNA"/>
</dbReference>
<dbReference type="Proteomes" id="UP000199372">
    <property type="component" value="Unassembled WGS sequence"/>
</dbReference>
<evidence type="ECO:0000313" key="3">
    <source>
        <dbReference type="EMBL" id="SEN29712.1"/>
    </source>
</evidence>
<keyword evidence="4" id="KW-1185">Reference proteome</keyword>
<evidence type="ECO:0000313" key="4">
    <source>
        <dbReference type="Proteomes" id="UP000199372"/>
    </source>
</evidence>